<dbReference type="InterPro" id="IPR025948">
    <property type="entry name" value="HTH-like_dom"/>
</dbReference>
<protein>
    <submittedName>
        <fullName evidence="3">Transposase</fullName>
    </submittedName>
</protein>
<evidence type="ECO:0000259" key="2">
    <source>
        <dbReference type="PROSITE" id="PS50994"/>
    </source>
</evidence>
<organism evidence="3 4">
    <name type="scientific">Halanaerobacter jeridensis</name>
    <dbReference type="NCBI Taxonomy" id="706427"/>
    <lineage>
        <taxon>Bacteria</taxon>
        <taxon>Bacillati</taxon>
        <taxon>Bacillota</taxon>
        <taxon>Clostridia</taxon>
        <taxon>Halanaerobiales</taxon>
        <taxon>Halobacteroidaceae</taxon>
        <taxon>Halanaerobacter</taxon>
    </lineage>
</organism>
<dbReference type="Pfam" id="PF13276">
    <property type="entry name" value="HTH_21"/>
    <property type="match status" value="1"/>
</dbReference>
<keyword evidence="4" id="KW-1185">Reference proteome</keyword>
<evidence type="ECO:0000313" key="4">
    <source>
        <dbReference type="Proteomes" id="UP000774000"/>
    </source>
</evidence>
<dbReference type="GO" id="GO:0015074">
    <property type="term" value="P:DNA integration"/>
    <property type="evidence" value="ECO:0007669"/>
    <property type="project" value="InterPro"/>
</dbReference>
<dbReference type="Proteomes" id="UP000774000">
    <property type="component" value="Unassembled WGS sequence"/>
</dbReference>
<dbReference type="Gene3D" id="3.30.420.10">
    <property type="entry name" value="Ribonuclease H-like superfamily/Ribonuclease H"/>
    <property type="match status" value="1"/>
</dbReference>
<comment type="caution">
    <text evidence="3">The sequence shown here is derived from an EMBL/GenBank/DDBJ whole genome shotgun (WGS) entry which is preliminary data.</text>
</comment>
<name>A0A939BT88_9FIRM</name>
<feature type="domain" description="Integrase catalytic" evidence="2">
    <location>
        <begin position="137"/>
        <end position="307"/>
    </location>
</feature>
<dbReference type="SUPFAM" id="SSF46689">
    <property type="entry name" value="Homeodomain-like"/>
    <property type="match status" value="1"/>
</dbReference>
<dbReference type="SUPFAM" id="SSF53098">
    <property type="entry name" value="Ribonuclease H-like"/>
    <property type="match status" value="1"/>
</dbReference>
<accession>A0A939BT88</accession>
<dbReference type="EMBL" id="JAFBDQ010000021">
    <property type="protein sequence ID" value="MBM7557991.1"/>
    <property type="molecule type" value="Genomic_DNA"/>
</dbReference>
<sequence length="318" mass="37503">MDGLNTSDKVEAVKSLAKRGYSIKRACEALNISRSTYYYQLKQEQSKDNIESSVYSGIPAFDENGNKISEQEVIELVKKYTAEYSYHGYRMITNYIRSKEGVIVNHKRIYRIMRELDLLQEKNRPKPEEYNRSQQHEIDGPNQMWQLDMVQWYLDSTGNWVYMFDIMDVYTREIVGYHISLRCRTDEALAALEEALENRDVDDVILRTDNGVQFRSRDFQNYLNKLDKEDDIEVSHERITVDTPKENAYIESFHGTLKKEEIYYTSAYENILDCKSSVDQYIEEYNQERLHSSLDYLTPREFVEQVESGVIINEKIVA</sequence>
<evidence type="ECO:0000313" key="3">
    <source>
        <dbReference type="EMBL" id="MBM7557991.1"/>
    </source>
</evidence>
<gene>
    <name evidence="3" type="ORF">JOC47_002860</name>
</gene>
<dbReference type="PANTHER" id="PTHR46889:SF4">
    <property type="entry name" value="TRANSPOSASE INSO FOR INSERTION SEQUENCE ELEMENT IS911B-RELATED"/>
    <property type="match status" value="1"/>
</dbReference>
<dbReference type="Pfam" id="PF00665">
    <property type="entry name" value="rve"/>
    <property type="match status" value="1"/>
</dbReference>
<dbReference type="InterPro" id="IPR036397">
    <property type="entry name" value="RNaseH_sf"/>
</dbReference>
<dbReference type="InterPro" id="IPR048020">
    <property type="entry name" value="Transpos_IS3"/>
</dbReference>
<dbReference type="InterPro" id="IPR050900">
    <property type="entry name" value="Transposase_IS3/IS150/IS904"/>
</dbReference>
<dbReference type="InterPro" id="IPR012337">
    <property type="entry name" value="RNaseH-like_sf"/>
</dbReference>
<dbReference type="PANTHER" id="PTHR46889">
    <property type="entry name" value="TRANSPOSASE INSF FOR INSERTION SEQUENCE IS3B-RELATED"/>
    <property type="match status" value="1"/>
</dbReference>
<dbReference type="RefSeq" id="WP_204702947.1">
    <property type="nucleotide sequence ID" value="NZ_JAFBDQ010000021.1"/>
</dbReference>
<dbReference type="GO" id="GO:0003676">
    <property type="term" value="F:nucleic acid binding"/>
    <property type="evidence" value="ECO:0007669"/>
    <property type="project" value="InterPro"/>
</dbReference>
<reference evidence="3" key="1">
    <citation type="submission" date="2021-01" db="EMBL/GenBank/DDBJ databases">
        <title>Genomic Encyclopedia of Type Strains, Phase IV (KMG-IV): sequencing the most valuable type-strain genomes for metagenomic binning, comparative biology and taxonomic classification.</title>
        <authorList>
            <person name="Goeker M."/>
        </authorList>
    </citation>
    <scope>NUCLEOTIDE SEQUENCE</scope>
    <source>
        <strain evidence="3">DSM 23230</strain>
    </source>
</reference>
<dbReference type="PROSITE" id="PS50994">
    <property type="entry name" value="INTEGRASE"/>
    <property type="match status" value="1"/>
</dbReference>
<dbReference type="InterPro" id="IPR001584">
    <property type="entry name" value="Integrase_cat-core"/>
</dbReference>
<proteinExistence type="predicted"/>
<dbReference type="AlphaFoldDB" id="A0A939BT88"/>
<dbReference type="InterPro" id="IPR009057">
    <property type="entry name" value="Homeodomain-like_sf"/>
</dbReference>
<comment type="function">
    <text evidence="1">Involved in the transposition of the insertion sequence.</text>
</comment>
<evidence type="ECO:0000256" key="1">
    <source>
        <dbReference type="ARBA" id="ARBA00002286"/>
    </source>
</evidence>
<dbReference type="NCBIfam" id="NF033516">
    <property type="entry name" value="transpos_IS3"/>
    <property type="match status" value="1"/>
</dbReference>
<dbReference type="Pfam" id="PF13683">
    <property type="entry name" value="rve_3"/>
    <property type="match status" value="1"/>
</dbReference>